<dbReference type="GeneID" id="28872450"/>
<reference evidence="3" key="1">
    <citation type="journal article" date="2017" name="BMC Genomics">
        <title>Gapless genome assembly of Colletotrichum higginsianum reveals chromosome structure and association of transposable elements with secondary metabolite gene clusters.</title>
        <authorList>
            <person name="Dallery J.-F."/>
            <person name="Lapalu N."/>
            <person name="Zampounis A."/>
            <person name="Pigne S."/>
            <person name="Luyten I."/>
            <person name="Amselem J."/>
            <person name="Wittenberg A.H.J."/>
            <person name="Zhou S."/>
            <person name="de Queiroz M.V."/>
            <person name="Robin G.P."/>
            <person name="Auger A."/>
            <person name="Hainaut M."/>
            <person name="Henrissat B."/>
            <person name="Kim K.-T."/>
            <person name="Lee Y.-H."/>
            <person name="Lespinet O."/>
            <person name="Schwartz D.C."/>
            <person name="Thon M.R."/>
            <person name="O'Connell R.J."/>
        </authorList>
    </citation>
    <scope>NUCLEOTIDE SEQUENCE [LARGE SCALE GENOMIC DNA]</scope>
    <source>
        <strain evidence="3">IMI 349063</strain>
    </source>
</reference>
<comment type="caution">
    <text evidence="2">The sequence shown here is derived from an EMBL/GenBank/DDBJ whole genome shotgun (WGS) entry which is preliminary data.</text>
</comment>
<evidence type="ECO:0000313" key="2">
    <source>
        <dbReference type="EMBL" id="OBR04242.1"/>
    </source>
</evidence>
<feature type="region of interest" description="Disordered" evidence="1">
    <location>
        <begin position="112"/>
        <end position="133"/>
    </location>
</feature>
<dbReference type="VEuPathDB" id="FungiDB:CH63R_13369"/>
<dbReference type="EMBL" id="LTAN01000009">
    <property type="protein sequence ID" value="OBR04242.1"/>
    <property type="molecule type" value="Genomic_DNA"/>
</dbReference>
<dbReference type="KEGG" id="chig:CH63R_13369"/>
<protein>
    <submittedName>
        <fullName evidence="2">Uncharacterized protein</fullName>
    </submittedName>
</protein>
<gene>
    <name evidence="2" type="ORF">CH63R_13369</name>
</gene>
<accession>A0A1B7XWV3</accession>
<evidence type="ECO:0000313" key="3">
    <source>
        <dbReference type="Proteomes" id="UP000092177"/>
    </source>
</evidence>
<keyword evidence="3" id="KW-1185">Reference proteome</keyword>
<organism evidence="2 3">
    <name type="scientific">Colletotrichum higginsianum (strain IMI 349063)</name>
    <name type="common">Crucifer anthracnose fungus</name>
    <dbReference type="NCBI Taxonomy" id="759273"/>
    <lineage>
        <taxon>Eukaryota</taxon>
        <taxon>Fungi</taxon>
        <taxon>Dikarya</taxon>
        <taxon>Ascomycota</taxon>
        <taxon>Pezizomycotina</taxon>
        <taxon>Sordariomycetes</taxon>
        <taxon>Hypocreomycetidae</taxon>
        <taxon>Glomerellales</taxon>
        <taxon>Glomerellaceae</taxon>
        <taxon>Colletotrichum</taxon>
        <taxon>Colletotrichum destructivum species complex</taxon>
    </lineage>
</organism>
<name>A0A1B7XWV3_COLHI</name>
<dbReference type="RefSeq" id="XP_018152760.1">
    <property type="nucleotide sequence ID" value="XM_018308343.1"/>
</dbReference>
<dbReference type="Proteomes" id="UP000092177">
    <property type="component" value="Chromosome 9"/>
</dbReference>
<evidence type="ECO:0000256" key="1">
    <source>
        <dbReference type="SAM" id="MobiDB-lite"/>
    </source>
</evidence>
<proteinExistence type="predicted"/>
<dbReference type="AlphaFoldDB" id="A0A1B7XWV3"/>
<sequence>MSLRVLVKTRGASNCCHSFDVPFVSRHASFTLRVPLSVLSSETTGPRRLLDLHMAPASAAASVTRTIRRVLAARNVWPTPTNLVRFSLVSPISTEKGHSHYERQVVSAANDDFASSPLGDESRTRYPVSVSVPPSLPARSDIAASVASGRRDSASRAQTASHPISFEITAKSQTGSVGDGLMNPSALRDGMSGSRMLASNAVRLQRA</sequence>